<dbReference type="SUPFAM" id="SSF52218">
    <property type="entry name" value="Flavoproteins"/>
    <property type="match status" value="1"/>
</dbReference>
<dbReference type="InterPro" id="IPR005025">
    <property type="entry name" value="FMN_Rdtase-like_dom"/>
</dbReference>
<dbReference type="Gene3D" id="3.40.50.360">
    <property type="match status" value="1"/>
</dbReference>
<dbReference type="EMBL" id="BJYT01000002">
    <property type="protein sequence ID" value="GEO08247.1"/>
    <property type="molecule type" value="Genomic_DNA"/>
</dbReference>
<evidence type="ECO:0000259" key="1">
    <source>
        <dbReference type="Pfam" id="PF03358"/>
    </source>
</evidence>
<dbReference type="InterPro" id="IPR029039">
    <property type="entry name" value="Flavoprotein-like_sf"/>
</dbReference>
<evidence type="ECO:0000313" key="2">
    <source>
        <dbReference type="EMBL" id="GEO08247.1"/>
    </source>
</evidence>
<reference evidence="2 3" key="1">
    <citation type="submission" date="2019-07" db="EMBL/GenBank/DDBJ databases">
        <title>Whole genome shotgun sequence of Segetibacter aerophilus NBRC 106135.</title>
        <authorList>
            <person name="Hosoyama A."/>
            <person name="Uohara A."/>
            <person name="Ohji S."/>
            <person name="Ichikawa N."/>
        </authorList>
    </citation>
    <scope>NUCLEOTIDE SEQUENCE [LARGE SCALE GENOMIC DNA]</scope>
    <source>
        <strain evidence="2 3">NBRC 106135</strain>
    </source>
</reference>
<dbReference type="InterPro" id="IPR050712">
    <property type="entry name" value="NAD(P)H-dep_reductase"/>
</dbReference>
<evidence type="ECO:0000313" key="3">
    <source>
        <dbReference type="Proteomes" id="UP000321513"/>
    </source>
</evidence>
<protein>
    <submittedName>
        <fullName evidence="2">Reductase</fullName>
    </submittedName>
</protein>
<organism evidence="2 3">
    <name type="scientific">Segetibacter aerophilus</name>
    <dbReference type="NCBI Taxonomy" id="670293"/>
    <lineage>
        <taxon>Bacteria</taxon>
        <taxon>Pseudomonadati</taxon>
        <taxon>Bacteroidota</taxon>
        <taxon>Chitinophagia</taxon>
        <taxon>Chitinophagales</taxon>
        <taxon>Chitinophagaceae</taxon>
        <taxon>Segetibacter</taxon>
    </lineage>
</organism>
<dbReference type="GO" id="GO:0005829">
    <property type="term" value="C:cytosol"/>
    <property type="evidence" value="ECO:0007669"/>
    <property type="project" value="TreeGrafter"/>
</dbReference>
<dbReference type="Pfam" id="PF03358">
    <property type="entry name" value="FMN_red"/>
    <property type="match status" value="1"/>
</dbReference>
<keyword evidence="3" id="KW-1185">Reference proteome</keyword>
<feature type="domain" description="NADPH-dependent FMN reductase-like" evidence="1">
    <location>
        <begin position="4"/>
        <end position="148"/>
    </location>
</feature>
<proteinExistence type="predicted"/>
<dbReference type="GO" id="GO:0016491">
    <property type="term" value="F:oxidoreductase activity"/>
    <property type="evidence" value="ECO:0007669"/>
    <property type="project" value="InterPro"/>
</dbReference>
<dbReference type="RefSeq" id="WP_147202324.1">
    <property type="nucleotide sequence ID" value="NZ_BJYT01000002.1"/>
</dbReference>
<gene>
    <name evidence="2" type="ORF">SAE01_07430</name>
</gene>
<comment type="caution">
    <text evidence="2">The sequence shown here is derived from an EMBL/GenBank/DDBJ whole genome shotgun (WGS) entry which is preliminary data.</text>
</comment>
<dbReference type="PANTHER" id="PTHR30543">
    <property type="entry name" value="CHROMATE REDUCTASE"/>
    <property type="match status" value="1"/>
</dbReference>
<accession>A0A512B8V1</accession>
<dbReference type="PANTHER" id="PTHR30543:SF21">
    <property type="entry name" value="NAD(P)H-DEPENDENT FMN REDUCTASE LOT6"/>
    <property type="match status" value="1"/>
</dbReference>
<dbReference type="OrthoDB" id="9812295at2"/>
<name>A0A512B8V1_9BACT</name>
<dbReference type="Proteomes" id="UP000321513">
    <property type="component" value="Unassembled WGS sequence"/>
</dbReference>
<dbReference type="AlphaFoldDB" id="A0A512B8V1"/>
<sequence length="188" mass="21432">MNNIKIITSTTREGRKGISVANWITGLAKQNNKYAIELLDLAEINLPFMDEPYHPRLQKYQHEHTKKWSETIRTADAFIIVLAEYNFGFPAPIKNAIDYLYNEWMNKPVAFVSYGGVSGGLRSTQMLKQVLTAVHMMPVVDQVNIPFFANHIDNNGIFVPNETVTKSAEVMLKELERWSEALKAMRTA</sequence>
<dbReference type="GO" id="GO:0010181">
    <property type="term" value="F:FMN binding"/>
    <property type="evidence" value="ECO:0007669"/>
    <property type="project" value="TreeGrafter"/>
</dbReference>